<evidence type="ECO:0000256" key="1">
    <source>
        <dbReference type="SAM" id="Phobius"/>
    </source>
</evidence>
<keyword evidence="1" id="KW-1133">Transmembrane helix</keyword>
<keyword evidence="1" id="KW-0812">Transmembrane</keyword>
<dbReference type="Proteomes" id="UP000000310">
    <property type="component" value="Chromosome"/>
</dbReference>
<dbReference type="RefSeq" id="WP_013631947.1">
    <property type="nucleotide sequence ID" value="NC_015177.1"/>
</dbReference>
<gene>
    <name evidence="2" type="ordered locus">Pedsa_0875</name>
</gene>
<evidence type="ECO:0000313" key="2">
    <source>
        <dbReference type="EMBL" id="ADY51447.1"/>
    </source>
</evidence>
<organism evidence="2 3">
    <name type="scientific">Pseudopedobacter saltans (strain ATCC 51119 / DSM 12145 / JCM 21818 / CCUG 39354 / LMG 10337 / NBRC 100064 / NCIMB 13643)</name>
    <name type="common">Pedobacter saltans</name>
    <dbReference type="NCBI Taxonomy" id="762903"/>
    <lineage>
        <taxon>Bacteria</taxon>
        <taxon>Pseudomonadati</taxon>
        <taxon>Bacteroidota</taxon>
        <taxon>Sphingobacteriia</taxon>
        <taxon>Sphingobacteriales</taxon>
        <taxon>Sphingobacteriaceae</taxon>
        <taxon>Pseudopedobacter</taxon>
    </lineage>
</organism>
<reference evidence="2 3" key="1">
    <citation type="journal article" date="2011" name="Stand. Genomic Sci.">
        <title>Complete genome sequence of the gliding, heparinolytic Pedobacter saltans type strain (113).</title>
        <authorList>
            <person name="Liolios K."/>
            <person name="Sikorski J."/>
            <person name="Lu M."/>
            <person name="Nolan M."/>
            <person name="Lapidus A."/>
            <person name="Lucas S."/>
            <person name="Hammon N."/>
            <person name="Deshpande S."/>
            <person name="Cheng J.F."/>
            <person name="Tapia R."/>
            <person name="Han C."/>
            <person name="Goodwin L."/>
            <person name="Pitluck S."/>
            <person name="Huntemann M."/>
            <person name="Ivanova N."/>
            <person name="Pagani I."/>
            <person name="Mavromatis K."/>
            <person name="Ovchinikova G."/>
            <person name="Pati A."/>
            <person name="Chen A."/>
            <person name="Palaniappan K."/>
            <person name="Land M."/>
            <person name="Hauser L."/>
            <person name="Brambilla E.M."/>
            <person name="Kotsyurbenko O."/>
            <person name="Rohde M."/>
            <person name="Tindall B.J."/>
            <person name="Abt B."/>
            <person name="Goker M."/>
            <person name="Detter J.C."/>
            <person name="Woyke T."/>
            <person name="Bristow J."/>
            <person name="Eisen J.A."/>
            <person name="Markowitz V."/>
            <person name="Hugenholtz P."/>
            <person name="Klenk H.P."/>
            <person name="Kyrpides N.C."/>
        </authorList>
    </citation>
    <scope>NUCLEOTIDE SEQUENCE [LARGE SCALE GENOMIC DNA]</scope>
    <source>
        <strain evidence="3">ATCC 51119 / DSM 12145 / JCM 21818 / LMG 10337 / NBRC 100064 / NCIMB 13643</strain>
    </source>
</reference>
<keyword evidence="1" id="KW-0472">Membrane</keyword>
<reference evidence="3" key="2">
    <citation type="submission" date="2011-02" db="EMBL/GenBank/DDBJ databases">
        <title>The complete genome of Pedobacter saltans DSM 12145.</title>
        <authorList>
            <consortium name="US DOE Joint Genome Institute (JGI-PGF)"/>
            <person name="Lucas S."/>
            <person name="Copeland A."/>
            <person name="Lapidus A."/>
            <person name="Bruce D."/>
            <person name="Goodwin L."/>
            <person name="Pitluck S."/>
            <person name="Kyrpides N."/>
            <person name="Mavromatis K."/>
            <person name="Pagani I."/>
            <person name="Ivanova N."/>
            <person name="Ovchinnikova G."/>
            <person name="Lu M."/>
            <person name="Detter J.C."/>
            <person name="Han C."/>
            <person name="Land M."/>
            <person name="Hauser L."/>
            <person name="Markowitz V."/>
            <person name="Cheng J.-F."/>
            <person name="Hugenholtz P."/>
            <person name="Woyke T."/>
            <person name="Wu D."/>
            <person name="Tindall B."/>
            <person name="Pomrenke H.G."/>
            <person name="Brambilla E."/>
            <person name="Klenk H.-P."/>
            <person name="Eisen J.A."/>
        </authorList>
    </citation>
    <scope>NUCLEOTIDE SEQUENCE [LARGE SCALE GENOMIC DNA]</scope>
    <source>
        <strain evidence="3">ATCC 51119 / DSM 12145 / JCM 21818 / LMG 10337 / NBRC 100064 / NCIMB 13643</strain>
    </source>
</reference>
<keyword evidence="3" id="KW-1185">Reference proteome</keyword>
<dbReference type="EMBL" id="CP002545">
    <property type="protein sequence ID" value="ADY51447.1"/>
    <property type="molecule type" value="Genomic_DNA"/>
</dbReference>
<protein>
    <submittedName>
        <fullName evidence="2">Uncharacterized protein</fullName>
    </submittedName>
</protein>
<dbReference type="KEGG" id="psn:Pedsa_0875"/>
<dbReference type="HOGENOM" id="CLU_751990_0_0_10"/>
<name>F0S9U1_PSESL</name>
<sequence>MSNTPRPSRGTSGTAINVAQTVAAGPDQSPMNLPSINPGGVPLPANSLAATVQIVHDIQDLDGDEPDTSGFFYNDQNIFESGGLSKSDPDLFKRKRSGIKTATRTKAIAYIPKYGDIVLLRGEELEFLGYLGSVQLDPEELASFEPYQTGEYSEFFGKKSNFFKSLAAIAKKKGSNLALFRRKIKSPVSSFEGYEEVEYLIGSDPAESEFFGKVVRAIGKGIKKAGQAVGKAAKAVGRGVKNAVKATGKGIKNATKWTGKTVEKGADWLVNSAAKIMGNGPQEQSSPYETPLAWSQGTAAIDAMNSGSYAPSLMPYDEGAYQDESGQMIYPANSAGSPVQPKSNINLIIAIAIAVLIIGGLIIYKSKK</sequence>
<dbReference type="AlphaFoldDB" id="F0S9U1"/>
<feature type="transmembrane region" description="Helical" evidence="1">
    <location>
        <begin position="345"/>
        <end position="364"/>
    </location>
</feature>
<proteinExistence type="predicted"/>
<dbReference type="STRING" id="762903.Pedsa_0875"/>
<evidence type="ECO:0000313" key="3">
    <source>
        <dbReference type="Proteomes" id="UP000000310"/>
    </source>
</evidence>
<accession>F0S9U1</accession>